<evidence type="ECO:0000313" key="2">
    <source>
        <dbReference type="Proteomes" id="UP000800303"/>
    </source>
</evidence>
<dbReference type="Proteomes" id="UP000800303">
    <property type="component" value="Unassembled WGS sequence"/>
</dbReference>
<comment type="caution">
    <text evidence="1">The sequence shown here is derived from an EMBL/GenBank/DDBJ whole genome shotgun (WGS) entry which is preliminary data.</text>
</comment>
<dbReference type="PIRSF" id="PIRSF039032">
    <property type="entry name" value="HigB-2"/>
    <property type="match status" value="1"/>
</dbReference>
<accession>A0ABX0FAM6</accession>
<organism evidence="1 2">
    <name type="scientific">Saccharibacillus alkalitolerans</name>
    <dbReference type="NCBI Taxonomy" id="2705290"/>
    <lineage>
        <taxon>Bacteria</taxon>
        <taxon>Bacillati</taxon>
        <taxon>Bacillota</taxon>
        <taxon>Bacilli</taxon>
        <taxon>Bacillales</taxon>
        <taxon>Paenibacillaceae</taxon>
        <taxon>Saccharibacillus</taxon>
    </lineage>
</organism>
<proteinExistence type="predicted"/>
<dbReference type="RefSeq" id="WP_166279460.1">
    <property type="nucleotide sequence ID" value="NZ_JAAFGS010000013.1"/>
</dbReference>
<evidence type="ECO:0000313" key="1">
    <source>
        <dbReference type="EMBL" id="NGZ77986.1"/>
    </source>
</evidence>
<sequence>MSEGEIEQSRKFVELSSFTSAWRQLGLTEDDLLELETILMKSPKAAPVIRGTGGLRKIRFAPSHTNKGKSGSYRVTYLDIDQEFLIILLVVFNKSESDNLSQAERNNLKKIVERLKTYYGGD</sequence>
<dbReference type="InterPro" id="IPR009387">
    <property type="entry name" value="HigB-2"/>
</dbReference>
<gene>
    <name evidence="1" type="ORF">GYN08_22085</name>
</gene>
<keyword evidence="2" id="KW-1185">Reference proteome</keyword>
<dbReference type="EMBL" id="JAAFGS010000013">
    <property type="protein sequence ID" value="NGZ77986.1"/>
    <property type="molecule type" value="Genomic_DNA"/>
</dbReference>
<protein>
    <submittedName>
        <fullName evidence="1">Addiction module toxin RelE</fullName>
    </submittedName>
</protein>
<reference evidence="1 2" key="1">
    <citation type="submission" date="2020-01" db="EMBL/GenBank/DDBJ databases">
        <title>Polyphasic characterisation and genomic insights into a novel alkali tolerant bacterium VR-M41.</title>
        <authorList>
            <person name="Vemuluri V.R."/>
        </authorList>
    </citation>
    <scope>NUCLEOTIDE SEQUENCE [LARGE SCALE GENOMIC DNA]</scope>
    <source>
        <strain evidence="1 2">VR-M41</strain>
    </source>
</reference>
<name>A0ABX0FAM6_9BACL</name>